<feature type="region of interest" description="Disordered" evidence="1">
    <location>
        <begin position="655"/>
        <end position="686"/>
    </location>
</feature>
<feature type="region of interest" description="Disordered" evidence="1">
    <location>
        <begin position="902"/>
        <end position="1059"/>
    </location>
</feature>
<feature type="compositionally biased region" description="Low complexity" evidence="1">
    <location>
        <begin position="108"/>
        <end position="119"/>
    </location>
</feature>
<reference evidence="2" key="1">
    <citation type="submission" date="2014-05" db="EMBL/GenBank/DDBJ databases">
        <title>The transcriptome of the halophilic microalga Tetraselmis sp. GSL018 isolated from the Great Salt Lake, Utah.</title>
        <authorList>
            <person name="Jinkerson R.E."/>
            <person name="D'Adamo S."/>
            <person name="Posewitz M.C."/>
        </authorList>
    </citation>
    <scope>NUCLEOTIDE SEQUENCE</scope>
    <source>
        <strain evidence="2">GSL018</strain>
    </source>
</reference>
<organism evidence="2">
    <name type="scientific">Tetraselmis sp. GSL018</name>
    <dbReference type="NCBI Taxonomy" id="582737"/>
    <lineage>
        <taxon>Eukaryota</taxon>
        <taxon>Viridiplantae</taxon>
        <taxon>Chlorophyta</taxon>
        <taxon>core chlorophytes</taxon>
        <taxon>Chlorodendrophyceae</taxon>
        <taxon>Chlorodendrales</taxon>
        <taxon>Chlorodendraceae</taxon>
        <taxon>Tetraselmis</taxon>
    </lineage>
</organism>
<sequence length="1059" mass="105685">LGLVVGGVYRSLRLATLTCRVRYCSTHARFLEQEELVSMSATGLQCDDLSLHSTVGLRGKEEKEAARCTPNGGDEPWAARTAGSENGAGASQGEHGASPPSQEEGTREGSIAAGAEGASDSPGKGEPEAAVEPCGPAAEDEGGLRESGAGHPGRGFSSVSLPPDRRQPGATAADPARASLGAALNPNAGAEACSWGADGREGALAEADGMAPPSGASGWGDGRSDGRSDVSSEADADSGIGPEELRAAAAGSSGPEGVPDEASRDGADAAEVPFRAFTGPAGVSGSRGGSAEDSGVAGDDASAASGPSDGLMRAVEGRAEEEEEEDRGCADSGAPSKPTDGCGSGDTGIHGGFADFQGATAPSALGDGPNRLSGFQQGAGETRGSADNERGACAPSGRAGALEDRRRAAADRSGETPHGHELENEGVGFADFEGVSVAPAGGSGDSGEAASLPPPEQTLGPLAGDWGEEAQGEEDCFADFEGAETHPCASAGSVGQATRSQAGEDDGGFADFGAVTMDHTPRADCGSWPVEVSGGILERNGSDGFESATEAPIDGDDGFTDFLSGAEDDTAGDRAGSGPETAGPEPEAGVGLAAFSMPESDGRAPSASEDAEVSDLVGEGEPQGIAADAPAGGLNDDDDDWGDDFGGFESAISPAAAPAEDTSIAPSGGGGDGFEDFAEAPAGPRLSLDLPAETPSGCLMGLRGADLRAAVDAALRPLASVPGVVLDLEGGAAPSLCSLEDWWSACESPFARGSVLAPGGLLKAVADHAEPAALGQEFGFWHGTEAESDFLGTMGLQHPPAPVSSEGADTPRPAALPRVAVVPSPRSGAWDAATADGTPGPEAVEDPFAASGPIMSLSEYLSPANRGRGRGLADGAIPAPGGPLEDGSDFDPFGVFMAVQAAKNTRMPGTPDRNGLRRSSSEGSHPCLGASRLASEAPMAANSGDPGVASGLPVSIAVPRPRSPDEQDDWGQLFQSRAEDGLPADELSEPSCPASDCDSKSKDLATETESMEEQDGPAAAGCGQIRPLGEVQLHSDSKEAANKIMPEMSSADAPREEAS</sequence>
<dbReference type="AlphaFoldDB" id="A0A061R133"/>
<proteinExistence type="predicted"/>
<protein>
    <submittedName>
        <fullName evidence="2">Uncharacterized protein</fullName>
    </submittedName>
</protein>
<accession>A0A061R133</accession>
<feature type="region of interest" description="Disordered" evidence="1">
    <location>
        <begin position="57"/>
        <end position="178"/>
    </location>
</feature>
<feature type="compositionally biased region" description="Basic and acidic residues" evidence="1">
    <location>
        <begin position="401"/>
        <end position="423"/>
    </location>
</feature>
<feature type="compositionally biased region" description="Gly residues" evidence="1">
    <location>
        <begin position="342"/>
        <end position="351"/>
    </location>
</feature>
<dbReference type="EMBL" id="GBEZ01022601">
    <property type="protein sequence ID" value="JAC64246.1"/>
    <property type="molecule type" value="Transcribed_RNA"/>
</dbReference>
<gene>
    <name evidence="2" type="ORF">TSPGSL018_18737</name>
</gene>
<feature type="compositionally biased region" description="Low complexity" evidence="1">
    <location>
        <begin position="289"/>
        <end position="310"/>
    </location>
</feature>
<feature type="region of interest" description="Disordered" evidence="1">
    <location>
        <begin position="200"/>
        <end position="473"/>
    </location>
</feature>
<feature type="non-terminal residue" evidence="2">
    <location>
        <position position="1"/>
    </location>
</feature>
<feature type="region of interest" description="Disordered" evidence="1">
    <location>
        <begin position="544"/>
        <end position="639"/>
    </location>
</feature>
<name>A0A061R133_9CHLO</name>
<evidence type="ECO:0000313" key="2">
    <source>
        <dbReference type="EMBL" id="JAC64246.1"/>
    </source>
</evidence>
<evidence type="ECO:0000256" key="1">
    <source>
        <dbReference type="SAM" id="MobiDB-lite"/>
    </source>
</evidence>